<comment type="catalytic activity">
    <reaction evidence="6 8">
        <text>hydrogencarbonate + H(+) = CO2 + H2O</text>
        <dbReference type="Rhea" id="RHEA:10748"/>
        <dbReference type="ChEBI" id="CHEBI:15377"/>
        <dbReference type="ChEBI" id="CHEBI:15378"/>
        <dbReference type="ChEBI" id="CHEBI:16526"/>
        <dbReference type="ChEBI" id="CHEBI:17544"/>
        <dbReference type="EC" id="4.2.1.1"/>
    </reaction>
</comment>
<dbReference type="EMBL" id="SADE01000004">
    <property type="protein sequence ID" value="RVU34232.1"/>
    <property type="molecule type" value="Genomic_DNA"/>
</dbReference>
<gene>
    <name evidence="9" type="ORF">EOI86_24295</name>
</gene>
<comment type="similarity">
    <text evidence="1 8">Belongs to the beta-class carbonic anhydrase family.</text>
</comment>
<protein>
    <recommendedName>
        <fullName evidence="2 8">Carbonic anhydrase</fullName>
        <ecNumber evidence="2 8">4.2.1.1</ecNumber>
    </recommendedName>
    <alternativeName>
        <fullName evidence="8">Carbonate dehydratase</fullName>
    </alternativeName>
</protein>
<dbReference type="GO" id="GO:0004089">
    <property type="term" value="F:carbonate dehydratase activity"/>
    <property type="evidence" value="ECO:0007669"/>
    <property type="project" value="UniProtKB-UniRule"/>
</dbReference>
<keyword evidence="10" id="KW-1185">Reference proteome</keyword>
<keyword evidence="3 7" id="KW-0479">Metal-binding</keyword>
<evidence type="ECO:0000256" key="7">
    <source>
        <dbReference type="PIRSR" id="PIRSR601765-1"/>
    </source>
</evidence>
<proteinExistence type="inferred from homology"/>
<dbReference type="InterPro" id="IPR015892">
    <property type="entry name" value="Carbonic_anhydrase_CS"/>
</dbReference>
<dbReference type="PANTHER" id="PTHR11002">
    <property type="entry name" value="CARBONIC ANHYDRASE"/>
    <property type="match status" value="1"/>
</dbReference>
<feature type="binding site" evidence="7">
    <location>
        <position position="145"/>
    </location>
    <ligand>
        <name>Zn(2+)</name>
        <dbReference type="ChEBI" id="CHEBI:29105"/>
    </ligand>
</feature>
<dbReference type="SUPFAM" id="SSF53056">
    <property type="entry name" value="beta-carbonic anhydrase, cab"/>
    <property type="match status" value="1"/>
</dbReference>
<dbReference type="InterPro" id="IPR045066">
    <property type="entry name" value="Beta_CA_cladeB"/>
</dbReference>
<sequence>MKAPATSKNWSSPGHWRLNAREQYIFLLVGIGETVGSTVDKGPINALIAGFKGFRAINYEKQASSLLAKLAREGQSPKVLLIACSDSRVDPAILFSATPGELFVVRVVAALVPPYKPNADFHGVSAALEFAIRDLEVEHVVVLGHAYCGGIRALKTMEDGVVQDREFIGPWVSMADQAVGSIPLSDPPCRHEQAAVRYSTQNLLTFPWLKEKVDNGQIELHSWWFDLDEGHLLADVPGEEDFVQLV</sequence>
<evidence type="ECO:0000256" key="6">
    <source>
        <dbReference type="ARBA" id="ARBA00048348"/>
    </source>
</evidence>
<evidence type="ECO:0000256" key="5">
    <source>
        <dbReference type="ARBA" id="ARBA00023239"/>
    </source>
</evidence>
<dbReference type="Proteomes" id="UP000287447">
    <property type="component" value="Unassembled WGS sequence"/>
</dbReference>
<evidence type="ECO:0000313" key="9">
    <source>
        <dbReference type="EMBL" id="RVU34232.1"/>
    </source>
</evidence>
<evidence type="ECO:0000256" key="2">
    <source>
        <dbReference type="ARBA" id="ARBA00012925"/>
    </source>
</evidence>
<dbReference type="InterPro" id="IPR036874">
    <property type="entry name" value="Carbonic_anhydrase_sf"/>
</dbReference>
<evidence type="ECO:0000313" key="10">
    <source>
        <dbReference type="Proteomes" id="UP000287447"/>
    </source>
</evidence>
<dbReference type="SMART" id="SM00947">
    <property type="entry name" value="Pro_CA"/>
    <property type="match status" value="1"/>
</dbReference>
<reference evidence="10" key="1">
    <citation type="submission" date="2019-01" db="EMBL/GenBank/DDBJ databases">
        <title>Gri0909 isolated from a small marine red alga.</title>
        <authorList>
            <person name="Kim J."/>
            <person name="Jeong S.E."/>
            <person name="Jeon C.O."/>
        </authorList>
    </citation>
    <scope>NUCLEOTIDE SEQUENCE [LARGE SCALE GENOMIC DNA]</scope>
    <source>
        <strain evidence="10">Gri0909</strain>
    </source>
</reference>
<dbReference type="Gene3D" id="3.40.1050.10">
    <property type="entry name" value="Carbonic anhydrase"/>
    <property type="match status" value="1"/>
</dbReference>
<dbReference type="AlphaFoldDB" id="A0A3S2Y0Q9"/>
<dbReference type="EC" id="4.2.1.1" evidence="2 8"/>
<feature type="binding site" evidence="7">
    <location>
        <position position="84"/>
    </location>
    <ligand>
        <name>Zn(2+)</name>
        <dbReference type="ChEBI" id="CHEBI:29105"/>
    </ligand>
</feature>
<dbReference type="Pfam" id="PF00484">
    <property type="entry name" value="Pro_CA"/>
    <property type="match status" value="1"/>
</dbReference>
<evidence type="ECO:0000256" key="8">
    <source>
        <dbReference type="RuleBase" id="RU003956"/>
    </source>
</evidence>
<dbReference type="PANTHER" id="PTHR11002:SF76">
    <property type="entry name" value="CARBONIC ANHYDRASE"/>
    <property type="match status" value="1"/>
</dbReference>
<dbReference type="OrthoDB" id="9797527at2"/>
<evidence type="ECO:0000256" key="1">
    <source>
        <dbReference type="ARBA" id="ARBA00006217"/>
    </source>
</evidence>
<dbReference type="GO" id="GO:0008270">
    <property type="term" value="F:zinc ion binding"/>
    <property type="evidence" value="ECO:0007669"/>
    <property type="project" value="UniProtKB-UniRule"/>
</dbReference>
<accession>A0A3S2Y0Q9</accession>
<dbReference type="GO" id="GO:0015976">
    <property type="term" value="P:carbon utilization"/>
    <property type="evidence" value="ECO:0007669"/>
    <property type="project" value="InterPro"/>
</dbReference>
<dbReference type="PROSITE" id="PS00704">
    <property type="entry name" value="PROK_CO2_ANHYDRASE_1"/>
    <property type="match status" value="1"/>
</dbReference>
<dbReference type="PROSITE" id="PS00705">
    <property type="entry name" value="PROK_CO2_ANHYDRASE_2"/>
    <property type="match status" value="1"/>
</dbReference>
<organism evidence="9 10">
    <name type="scientific">Hwanghaeella grinnelliae</name>
    <dbReference type="NCBI Taxonomy" id="2500179"/>
    <lineage>
        <taxon>Bacteria</taxon>
        <taxon>Pseudomonadati</taxon>
        <taxon>Pseudomonadota</taxon>
        <taxon>Alphaproteobacteria</taxon>
        <taxon>Rhodospirillales</taxon>
        <taxon>Rhodospirillaceae</taxon>
        <taxon>Hwanghaeella</taxon>
    </lineage>
</organism>
<comment type="cofactor">
    <cofactor evidence="7">
        <name>Zn(2+)</name>
        <dbReference type="ChEBI" id="CHEBI:29105"/>
    </cofactor>
    <text evidence="7">Binds 1 zinc ion per subunit.</text>
</comment>
<feature type="binding site" evidence="7">
    <location>
        <position position="148"/>
    </location>
    <ligand>
        <name>Zn(2+)</name>
        <dbReference type="ChEBI" id="CHEBI:29105"/>
    </ligand>
</feature>
<keyword evidence="4 7" id="KW-0862">Zinc</keyword>
<dbReference type="CDD" id="cd00884">
    <property type="entry name" value="beta_CA_cladeB"/>
    <property type="match status" value="1"/>
</dbReference>
<comment type="caution">
    <text evidence="9">The sequence shown here is derived from an EMBL/GenBank/DDBJ whole genome shotgun (WGS) entry which is preliminary data.</text>
</comment>
<evidence type="ECO:0000256" key="3">
    <source>
        <dbReference type="ARBA" id="ARBA00022723"/>
    </source>
</evidence>
<feature type="binding site" evidence="7">
    <location>
        <position position="86"/>
    </location>
    <ligand>
        <name>Zn(2+)</name>
        <dbReference type="ChEBI" id="CHEBI:29105"/>
    </ligand>
</feature>
<name>A0A3S2Y0Q9_9PROT</name>
<comment type="function">
    <text evidence="8">Reversible hydration of carbon dioxide.</text>
</comment>
<dbReference type="InterPro" id="IPR001765">
    <property type="entry name" value="Carbonic_anhydrase"/>
</dbReference>
<keyword evidence="5 8" id="KW-0456">Lyase</keyword>
<evidence type="ECO:0000256" key="4">
    <source>
        <dbReference type="ARBA" id="ARBA00022833"/>
    </source>
</evidence>